<evidence type="ECO:0000256" key="10">
    <source>
        <dbReference type="PIRNR" id="PIRNR003097"/>
    </source>
</evidence>
<dbReference type="PANTHER" id="PTHR47755:SF1">
    <property type="entry name" value="CELL DIVISION PROTEIN FTSX"/>
    <property type="match status" value="1"/>
</dbReference>
<feature type="transmembrane region" description="Helical" evidence="11">
    <location>
        <begin position="230"/>
        <end position="255"/>
    </location>
</feature>
<dbReference type="Gene3D" id="3.30.70.3040">
    <property type="match status" value="1"/>
</dbReference>
<dbReference type="Pfam" id="PF18075">
    <property type="entry name" value="FtsX_ECD"/>
    <property type="match status" value="1"/>
</dbReference>
<proteinExistence type="inferred from homology"/>
<organism evidence="14 15">
    <name type="scientific">Clostridium tetani</name>
    <dbReference type="NCBI Taxonomy" id="1513"/>
    <lineage>
        <taxon>Bacteria</taxon>
        <taxon>Bacillati</taxon>
        <taxon>Bacillota</taxon>
        <taxon>Clostridia</taxon>
        <taxon>Eubacteriales</taxon>
        <taxon>Clostridiaceae</taxon>
        <taxon>Clostridium</taxon>
    </lineage>
</organism>
<dbReference type="PANTHER" id="PTHR47755">
    <property type="entry name" value="CELL DIVISION PROTEIN FTSX"/>
    <property type="match status" value="1"/>
</dbReference>
<feature type="domain" description="FtsX extracellular" evidence="13">
    <location>
        <begin position="70"/>
        <end position="164"/>
    </location>
</feature>
<evidence type="ECO:0000256" key="4">
    <source>
        <dbReference type="ARBA" id="ARBA00022475"/>
    </source>
</evidence>
<evidence type="ECO:0000313" key="15">
    <source>
        <dbReference type="Proteomes" id="UP000290273"/>
    </source>
</evidence>
<evidence type="ECO:0000313" key="14">
    <source>
        <dbReference type="EMBL" id="RXI57770.1"/>
    </source>
</evidence>
<keyword evidence="9 10" id="KW-0131">Cell cycle</keyword>
<dbReference type="PIRSF" id="PIRSF003097">
    <property type="entry name" value="FtsX"/>
    <property type="match status" value="1"/>
</dbReference>
<dbReference type="EMBL" id="QMAU01000019">
    <property type="protein sequence ID" value="RXI57770.1"/>
    <property type="molecule type" value="Genomic_DNA"/>
</dbReference>
<keyword evidence="4 10" id="KW-1003">Cell membrane</keyword>
<comment type="subcellular location">
    <subcellularLocation>
        <location evidence="1">Cell membrane</location>
        <topology evidence="1">Multi-pass membrane protein</topology>
    </subcellularLocation>
</comment>
<evidence type="ECO:0000256" key="7">
    <source>
        <dbReference type="ARBA" id="ARBA00022989"/>
    </source>
</evidence>
<sequence>MQETNREVHTDMKISSIKYFISDSLKSIRRNKTISLASATTVAATLFILGVFMLSALNVQQVIKNVESKVEISIFMREDITIGQQKELETKIKKIDKIVDVSYVSKEKAVEKFKQQIGDDNKDLVKGLEKENPLPSSYIVKVKDPSMVTDVVNEIKDLKGIEKIQEGKKIVDKIVAITKTIKWVGMVLFVILIGVSLFLIGNTIKITVYSRRREIGIMKYIGATDWFIRWPFVIEGAILGLTGSLVGLLVLYYLYNALYSRMASAVYLVQFIKPSYILTSISWQFILLGILIGAIGSILSIRKFLAV</sequence>
<feature type="domain" description="ABC3 transporter permease C-terminal" evidence="12">
    <location>
        <begin position="187"/>
        <end position="305"/>
    </location>
</feature>
<accession>A0ABY0ERD5</accession>
<evidence type="ECO:0000256" key="9">
    <source>
        <dbReference type="ARBA" id="ARBA00023306"/>
    </source>
</evidence>
<evidence type="ECO:0000256" key="6">
    <source>
        <dbReference type="ARBA" id="ARBA00022692"/>
    </source>
</evidence>
<evidence type="ECO:0000256" key="1">
    <source>
        <dbReference type="ARBA" id="ARBA00004651"/>
    </source>
</evidence>
<evidence type="ECO:0000256" key="11">
    <source>
        <dbReference type="SAM" id="Phobius"/>
    </source>
</evidence>
<gene>
    <name evidence="14" type="ORF">DP131_03840</name>
</gene>
<dbReference type="InterPro" id="IPR004513">
    <property type="entry name" value="FtsX"/>
</dbReference>
<keyword evidence="8 10" id="KW-0472">Membrane</keyword>
<dbReference type="InterPro" id="IPR058204">
    <property type="entry name" value="FtsX_firmicutes-type"/>
</dbReference>
<feature type="transmembrane region" description="Helical" evidence="11">
    <location>
        <begin position="183"/>
        <end position="209"/>
    </location>
</feature>
<evidence type="ECO:0000256" key="8">
    <source>
        <dbReference type="ARBA" id="ARBA00023136"/>
    </source>
</evidence>
<keyword evidence="7 11" id="KW-1133">Transmembrane helix</keyword>
<dbReference type="Pfam" id="PF02687">
    <property type="entry name" value="FtsX"/>
    <property type="match status" value="1"/>
</dbReference>
<keyword evidence="6 11" id="KW-0812">Transmembrane</keyword>
<dbReference type="NCBIfam" id="NF038347">
    <property type="entry name" value="FtsX_Gpos"/>
    <property type="match status" value="1"/>
</dbReference>
<comment type="similarity">
    <text evidence="2 10">Belongs to the ABC-4 integral membrane protein family. FtsX subfamily.</text>
</comment>
<evidence type="ECO:0000259" key="13">
    <source>
        <dbReference type="Pfam" id="PF18075"/>
    </source>
</evidence>
<reference evidence="14 15" key="1">
    <citation type="submission" date="2018-06" db="EMBL/GenBank/DDBJ databases">
        <title>Genome conservation of Clostridium tetani.</title>
        <authorList>
            <person name="Bruggemann H."/>
            <person name="Popoff M.R."/>
        </authorList>
    </citation>
    <scope>NUCLEOTIDE SEQUENCE [LARGE SCALE GENOMIC DNA]</scope>
    <source>
        <strain evidence="14 15">63.05</strain>
    </source>
</reference>
<keyword evidence="5 10" id="KW-0132">Cell division</keyword>
<dbReference type="InterPro" id="IPR003838">
    <property type="entry name" value="ABC3_permease_C"/>
</dbReference>
<comment type="caution">
    <text evidence="14">The sequence shown here is derived from an EMBL/GenBank/DDBJ whole genome shotgun (WGS) entry which is preliminary data.</text>
</comment>
<feature type="transmembrane region" description="Helical" evidence="11">
    <location>
        <begin position="34"/>
        <end position="57"/>
    </location>
</feature>
<evidence type="ECO:0000256" key="3">
    <source>
        <dbReference type="ARBA" id="ARBA00021907"/>
    </source>
</evidence>
<protein>
    <recommendedName>
        <fullName evidence="3 10">Cell division protein FtsX</fullName>
    </recommendedName>
</protein>
<comment type="function">
    <text evidence="10">Part of the ABC transporter FtsEX involved in asymmetric cellular division facilitating the initiation of sporulation.</text>
</comment>
<dbReference type="InterPro" id="IPR040690">
    <property type="entry name" value="FtsX_ECD"/>
</dbReference>
<evidence type="ECO:0000259" key="12">
    <source>
        <dbReference type="Pfam" id="PF02687"/>
    </source>
</evidence>
<name>A0ABY0ERD5_CLOTA</name>
<evidence type="ECO:0000256" key="2">
    <source>
        <dbReference type="ARBA" id="ARBA00007379"/>
    </source>
</evidence>
<dbReference type="Proteomes" id="UP000290273">
    <property type="component" value="Unassembled WGS sequence"/>
</dbReference>
<feature type="transmembrane region" description="Helical" evidence="11">
    <location>
        <begin position="275"/>
        <end position="301"/>
    </location>
</feature>
<evidence type="ECO:0000256" key="5">
    <source>
        <dbReference type="ARBA" id="ARBA00022618"/>
    </source>
</evidence>